<dbReference type="PROSITE" id="PS51750">
    <property type="entry name" value="BRO_N"/>
    <property type="match status" value="1"/>
</dbReference>
<keyword evidence="4" id="KW-1185">Reference proteome</keyword>
<sequence>MKDIQKFSNDLFSIAVQMSDGEFLFDVESVVKSLGFTKTEIKNGKQYTSIRWDRVNSYLRPQVGETKISSGDYISESMVYKLAFKAGNATAEEFQDWLAVDVLPQIRKTGSYKSSQPKHQDDLAIKRMNAEARLKNANARQAKLLEELSRNATTDVNKSLLQNKAVEILTGEKLLEMPKLKQKLFDCEQIAKILGVLSKKGKPHGTAVSQLINTYIDISEEEFEILPESVGGWSGSVTKYTESVLDKVRTWLEDQNYPSKIQGSNKKYHVQYGM</sequence>
<gene>
    <name evidence="3" type="ORF">I6N96_01235</name>
</gene>
<reference evidence="3 4" key="1">
    <citation type="submission" date="2020-12" db="EMBL/GenBank/DDBJ databases">
        <title>Vagococcus allomyrinae sp. nov. and Enterococcus lavae sp. nov., isolated from the larvae of Allomyrina dichotoma.</title>
        <authorList>
            <person name="Lee S.D."/>
        </authorList>
    </citation>
    <scope>NUCLEOTIDE SEQUENCE [LARGE SCALE GENOMIC DNA]</scope>
    <source>
        <strain evidence="3 4">BWM-S5</strain>
    </source>
</reference>
<dbReference type="RefSeq" id="WP_209555680.1">
    <property type="nucleotide sequence ID" value="NZ_JAEDXU010000001.1"/>
</dbReference>
<dbReference type="Proteomes" id="UP000673375">
    <property type="component" value="Unassembled WGS sequence"/>
</dbReference>
<keyword evidence="1" id="KW-0175">Coiled coil</keyword>
<accession>A0ABS4CEP7</accession>
<proteinExistence type="predicted"/>
<feature type="coiled-coil region" evidence="1">
    <location>
        <begin position="120"/>
        <end position="151"/>
    </location>
</feature>
<dbReference type="Pfam" id="PF02498">
    <property type="entry name" value="Bro-N"/>
    <property type="match status" value="1"/>
</dbReference>
<dbReference type="SMART" id="SM01040">
    <property type="entry name" value="Bro-N"/>
    <property type="match status" value="1"/>
</dbReference>
<protein>
    <recommendedName>
        <fullName evidence="2">Bro-N domain-containing protein</fullName>
    </recommendedName>
</protein>
<dbReference type="InterPro" id="IPR003497">
    <property type="entry name" value="BRO_N_domain"/>
</dbReference>
<name>A0ABS4CEP7_9ENTE</name>
<evidence type="ECO:0000259" key="2">
    <source>
        <dbReference type="PROSITE" id="PS51750"/>
    </source>
</evidence>
<comment type="caution">
    <text evidence="3">The sequence shown here is derived from an EMBL/GenBank/DDBJ whole genome shotgun (WGS) entry which is preliminary data.</text>
</comment>
<feature type="domain" description="Bro-N" evidence="2">
    <location>
        <begin position="1"/>
        <end position="110"/>
    </location>
</feature>
<evidence type="ECO:0000256" key="1">
    <source>
        <dbReference type="SAM" id="Coils"/>
    </source>
</evidence>
<evidence type="ECO:0000313" key="3">
    <source>
        <dbReference type="EMBL" id="MBP1044885.1"/>
    </source>
</evidence>
<organism evidence="3 4">
    <name type="scientific">Enterococcus larvae</name>
    <dbReference type="NCBI Taxonomy" id="2794352"/>
    <lineage>
        <taxon>Bacteria</taxon>
        <taxon>Bacillati</taxon>
        <taxon>Bacillota</taxon>
        <taxon>Bacilli</taxon>
        <taxon>Lactobacillales</taxon>
        <taxon>Enterococcaceae</taxon>
        <taxon>Enterococcus</taxon>
    </lineage>
</organism>
<evidence type="ECO:0000313" key="4">
    <source>
        <dbReference type="Proteomes" id="UP000673375"/>
    </source>
</evidence>
<dbReference type="EMBL" id="JAEDXU010000001">
    <property type="protein sequence ID" value="MBP1044885.1"/>
    <property type="molecule type" value="Genomic_DNA"/>
</dbReference>